<sequence>MHVFSFNNLGFLFLLQFFPPLCIQAIQKSDSGIISYVSQRLQLLLLCKIIRQTEYLTYLLRSFPFNHARKCTACQFNQRLQLQAVSSRGQLAESFCTHSNELFIKGFPLLVRMSWNLMKAAIIENQA</sequence>
<accession>A0A7C9EM64</accession>
<evidence type="ECO:0000256" key="1">
    <source>
        <dbReference type="SAM" id="SignalP"/>
    </source>
</evidence>
<feature type="signal peptide" evidence="1">
    <location>
        <begin position="1"/>
        <end position="25"/>
    </location>
</feature>
<name>A0A7C9EM64_OPUST</name>
<evidence type="ECO:0000313" key="2">
    <source>
        <dbReference type="EMBL" id="MBA4669466.1"/>
    </source>
</evidence>
<protein>
    <recommendedName>
        <fullName evidence="3">Secreted protein</fullName>
    </recommendedName>
</protein>
<feature type="chain" id="PRO_5028429076" description="Secreted protein" evidence="1">
    <location>
        <begin position="26"/>
        <end position="127"/>
    </location>
</feature>
<evidence type="ECO:0008006" key="3">
    <source>
        <dbReference type="Google" id="ProtNLM"/>
    </source>
</evidence>
<dbReference type="EMBL" id="GISG01243552">
    <property type="protein sequence ID" value="MBA4669466.1"/>
    <property type="molecule type" value="Transcribed_RNA"/>
</dbReference>
<keyword evidence="1" id="KW-0732">Signal</keyword>
<proteinExistence type="predicted"/>
<organism evidence="2">
    <name type="scientific">Opuntia streptacantha</name>
    <name type="common">Prickly pear cactus</name>
    <name type="synonym">Opuntia cardona</name>
    <dbReference type="NCBI Taxonomy" id="393608"/>
    <lineage>
        <taxon>Eukaryota</taxon>
        <taxon>Viridiplantae</taxon>
        <taxon>Streptophyta</taxon>
        <taxon>Embryophyta</taxon>
        <taxon>Tracheophyta</taxon>
        <taxon>Spermatophyta</taxon>
        <taxon>Magnoliopsida</taxon>
        <taxon>eudicotyledons</taxon>
        <taxon>Gunneridae</taxon>
        <taxon>Pentapetalae</taxon>
        <taxon>Caryophyllales</taxon>
        <taxon>Cactineae</taxon>
        <taxon>Cactaceae</taxon>
        <taxon>Opuntioideae</taxon>
        <taxon>Opuntia</taxon>
    </lineage>
</organism>
<reference evidence="2" key="2">
    <citation type="submission" date="2020-07" db="EMBL/GenBank/DDBJ databases">
        <authorList>
            <person name="Vera ALvarez R."/>
            <person name="Arias-Moreno D.M."/>
            <person name="Jimenez-Jacinto V."/>
            <person name="Jimenez-Bremont J.F."/>
            <person name="Swaminathan K."/>
            <person name="Moose S.P."/>
            <person name="Guerrero-Gonzalez M.L."/>
            <person name="Marino-Ramirez L."/>
            <person name="Landsman D."/>
            <person name="Rodriguez-Kessler M."/>
            <person name="Delgado-Sanchez P."/>
        </authorList>
    </citation>
    <scope>NUCLEOTIDE SEQUENCE</scope>
    <source>
        <tissue evidence="2">Cladode</tissue>
    </source>
</reference>
<reference evidence="2" key="1">
    <citation type="journal article" date="2013" name="J. Plant Res.">
        <title>Effect of fungi and light on seed germination of three Opuntia species from semiarid lands of central Mexico.</title>
        <authorList>
            <person name="Delgado-Sanchez P."/>
            <person name="Jimenez-Bremont J.F."/>
            <person name="Guerrero-Gonzalez Mde L."/>
            <person name="Flores J."/>
        </authorList>
    </citation>
    <scope>NUCLEOTIDE SEQUENCE</scope>
    <source>
        <tissue evidence="2">Cladode</tissue>
    </source>
</reference>
<dbReference type="AlphaFoldDB" id="A0A7C9EM64"/>